<dbReference type="AlphaFoldDB" id="A0A844FFU1"/>
<comment type="caution">
    <text evidence="1">The sequence shown here is derived from an EMBL/GenBank/DDBJ whole genome shotgun (WGS) entry which is preliminary data.</text>
</comment>
<dbReference type="Proteomes" id="UP000462760">
    <property type="component" value="Unassembled WGS sequence"/>
</dbReference>
<dbReference type="InterPro" id="IPR010368">
    <property type="entry name" value="Com_YlbF"/>
</dbReference>
<dbReference type="InterPro" id="IPR023378">
    <property type="entry name" value="YheA/YmcA-like_dom_sf"/>
</dbReference>
<evidence type="ECO:0000313" key="2">
    <source>
        <dbReference type="Proteomes" id="UP000462760"/>
    </source>
</evidence>
<dbReference type="Pfam" id="PF06133">
    <property type="entry name" value="Com_YlbF"/>
    <property type="match status" value="1"/>
</dbReference>
<name>A0A844FFU1_9FIRM</name>
<dbReference type="EMBL" id="VULR01000004">
    <property type="protein sequence ID" value="MSS42841.1"/>
    <property type="molecule type" value="Genomic_DNA"/>
</dbReference>
<proteinExistence type="predicted"/>
<dbReference type="RefSeq" id="WP_154483364.1">
    <property type="nucleotide sequence ID" value="NZ_VULR01000004.1"/>
</dbReference>
<gene>
    <name evidence="1" type="ORF">FYJ27_03715</name>
</gene>
<dbReference type="Gene3D" id="1.20.1500.10">
    <property type="entry name" value="YheA/YmcA-like"/>
    <property type="match status" value="1"/>
</dbReference>
<reference evidence="1 2" key="1">
    <citation type="submission" date="2019-08" db="EMBL/GenBank/DDBJ databases">
        <title>In-depth cultivation of the pig gut microbiome towards novel bacterial diversity and tailored functional studies.</title>
        <authorList>
            <person name="Wylensek D."/>
            <person name="Hitch T.C.A."/>
            <person name="Clavel T."/>
        </authorList>
    </citation>
    <scope>NUCLEOTIDE SEQUENCE [LARGE SCALE GENOMIC DNA]</scope>
    <source>
        <strain evidence="1 2">Med78-601-WT-4W-RMD-3</strain>
    </source>
</reference>
<dbReference type="OrthoDB" id="9811402at2"/>
<organism evidence="1 2">
    <name type="scientific">Anaerosalibacter bizertensis</name>
    <dbReference type="NCBI Taxonomy" id="932217"/>
    <lineage>
        <taxon>Bacteria</taxon>
        <taxon>Bacillati</taxon>
        <taxon>Bacillota</taxon>
        <taxon>Tissierellia</taxon>
        <taxon>Tissierellales</taxon>
        <taxon>Sporanaerobacteraceae</taxon>
        <taxon>Anaerosalibacter</taxon>
    </lineage>
</organism>
<accession>A0A844FFU1</accession>
<sequence length="113" mass="13541">MNVYDEAHKLARAIKESDEYNEYFEKQKNVFSDVKNREMIDDFREKALEVQMEQLSGKEVDKEKIEKLQKLEQILMLNPDIKEFFIAEMKFTQLISDVYKILDDVIKLDTLED</sequence>
<protein>
    <submittedName>
        <fullName evidence="1">YlbF family regulator</fullName>
    </submittedName>
</protein>
<dbReference type="SUPFAM" id="SSF158622">
    <property type="entry name" value="YheA/YmcA-like"/>
    <property type="match status" value="1"/>
</dbReference>
<evidence type="ECO:0000313" key="1">
    <source>
        <dbReference type="EMBL" id="MSS42841.1"/>
    </source>
</evidence>